<dbReference type="Gene3D" id="3.40.50.1390">
    <property type="entry name" value="Resolvase, N-terminal catalytic domain"/>
    <property type="match status" value="1"/>
</dbReference>
<keyword evidence="1" id="KW-0238">DNA-binding</keyword>
<evidence type="ECO:0000256" key="2">
    <source>
        <dbReference type="ARBA" id="ARBA00023172"/>
    </source>
</evidence>
<evidence type="ECO:0000256" key="3">
    <source>
        <dbReference type="SAM" id="Coils"/>
    </source>
</evidence>
<protein>
    <submittedName>
        <fullName evidence="6">Recombinase zinc beta ribbon domain-containing protein</fullName>
    </submittedName>
</protein>
<reference evidence="7" key="1">
    <citation type="journal article" date="2019" name="Int. J. Syst. Evol. Microbiol.">
        <title>The Global Catalogue of Microorganisms (GCM) 10K type strain sequencing project: providing services to taxonomists for standard genome sequencing and annotation.</title>
        <authorList>
            <consortium name="The Broad Institute Genomics Platform"/>
            <consortium name="The Broad Institute Genome Sequencing Center for Infectious Disease"/>
            <person name="Wu L."/>
            <person name="Ma J."/>
        </authorList>
    </citation>
    <scope>NUCLEOTIDE SEQUENCE [LARGE SCALE GENOMIC DNA]</scope>
    <source>
        <strain evidence="7">Q85</strain>
    </source>
</reference>
<dbReference type="Pfam" id="PF13408">
    <property type="entry name" value="Zn_ribbon_recom"/>
    <property type="match status" value="1"/>
</dbReference>
<dbReference type="PANTHER" id="PTHR30461:SF2">
    <property type="entry name" value="SERINE RECOMBINASE PINE-RELATED"/>
    <property type="match status" value="1"/>
</dbReference>
<dbReference type="InterPro" id="IPR006119">
    <property type="entry name" value="Resolv_N"/>
</dbReference>
<comment type="caution">
    <text evidence="6">The sequence shown here is derived from an EMBL/GenBank/DDBJ whole genome shotgun (WGS) entry which is preliminary data.</text>
</comment>
<dbReference type="PROSITE" id="PS51737">
    <property type="entry name" value="RECOMBINASE_DNA_BIND"/>
    <property type="match status" value="1"/>
</dbReference>
<organism evidence="6 7">
    <name type="scientific">Sphingomonas floccifaciens</name>
    <dbReference type="NCBI Taxonomy" id="1844115"/>
    <lineage>
        <taxon>Bacteria</taxon>
        <taxon>Pseudomonadati</taxon>
        <taxon>Pseudomonadota</taxon>
        <taxon>Alphaproteobacteria</taxon>
        <taxon>Sphingomonadales</taxon>
        <taxon>Sphingomonadaceae</taxon>
        <taxon>Sphingomonas</taxon>
    </lineage>
</organism>
<evidence type="ECO:0000313" key="6">
    <source>
        <dbReference type="EMBL" id="MFD1787820.1"/>
    </source>
</evidence>
<proteinExistence type="predicted"/>
<evidence type="ECO:0000256" key="1">
    <source>
        <dbReference type="ARBA" id="ARBA00023125"/>
    </source>
</evidence>
<feature type="region of interest" description="Disordered" evidence="4">
    <location>
        <begin position="141"/>
        <end position="169"/>
    </location>
</feature>
<keyword evidence="2" id="KW-0233">DNA recombination</keyword>
<evidence type="ECO:0000313" key="7">
    <source>
        <dbReference type="Proteomes" id="UP001597283"/>
    </source>
</evidence>
<sequence>MKTNAFSIQYGRVSDPSQARGNSRTRQFGKMRDEAGLMGYDCQREVFDDGRSGFHGHHITKGRLGELLQEIDSGALIGWVLQIENIDRLSRQGQTATFALVNRILQAGVSIHTCDQDHLEAYQEIELLDVMKLAVKAEAANKEAKKRQDRASSSWSIRRDHSKADGRAIPGAKPAWVERVGDENKIVERLAAQARRIWEIADETGHGAHTITRLLNLEGIPMFDTGKPWYASRVDLILSGMEVIGYHQPRRKDGGKWVPDGAPIKVYPPIIPHDLYKRVRDAAATRLATHGGGKSKRIANLLSGLCRCESCGRSMRIAGSNSRGYLMCSGRDRGICDNAVAFPYRALESTVLDEVLPLAVDDDAFANKSEVTRVNTIIAERETAHLVALEKAKGLLNLAARGSDMAVEMALAAEAAAKRIAENLRALRKQRDAAMGRANAAEHIARLKDMRGRLRDDIDLRRKVLQAFNTVIQSVSFSSEGVTTLRLIGNIVTVKIGVTGSVLSGEAALTLKEDELAEHSDQKVVDLVRAVTHRFAKIYQRGDANWKMDKGLHRQA</sequence>
<dbReference type="InterPro" id="IPR050639">
    <property type="entry name" value="SSR_resolvase"/>
</dbReference>
<feature type="domain" description="Recombinase" evidence="5">
    <location>
        <begin position="174"/>
        <end position="290"/>
    </location>
</feature>
<evidence type="ECO:0000256" key="4">
    <source>
        <dbReference type="SAM" id="MobiDB-lite"/>
    </source>
</evidence>
<dbReference type="RefSeq" id="WP_380940180.1">
    <property type="nucleotide sequence ID" value="NZ_JBHUFC010000003.1"/>
</dbReference>
<dbReference type="InterPro" id="IPR011109">
    <property type="entry name" value="DNA_bind_recombinase_dom"/>
</dbReference>
<accession>A0ABW4NG77</accession>
<dbReference type="CDD" id="cd00338">
    <property type="entry name" value="Ser_Recombinase"/>
    <property type="match status" value="1"/>
</dbReference>
<gene>
    <name evidence="6" type="ORF">ACFSC3_09555</name>
</gene>
<dbReference type="EMBL" id="JBHUFC010000003">
    <property type="protein sequence ID" value="MFD1787820.1"/>
    <property type="molecule type" value="Genomic_DNA"/>
</dbReference>
<keyword evidence="7" id="KW-1185">Reference proteome</keyword>
<feature type="coiled-coil region" evidence="3">
    <location>
        <begin position="410"/>
        <end position="437"/>
    </location>
</feature>
<dbReference type="SUPFAM" id="SSF53041">
    <property type="entry name" value="Resolvase-like"/>
    <property type="match status" value="1"/>
</dbReference>
<evidence type="ECO:0000259" key="5">
    <source>
        <dbReference type="PROSITE" id="PS51737"/>
    </source>
</evidence>
<name>A0ABW4NG77_9SPHN</name>
<dbReference type="Proteomes" id="UP001597283">
    <property type="component" value="Unassembled WGS sequence"/>
</dbReference>
<dbReference type="PANTHER" id="PTHR30461">
    <property type="entry name" value="DNA-INVERTASE FROM LAMBDOID PROPHAGE"/>
    <property type="match status" value="1"/>
</dbReference>
<dbReference type="InterPro" id="IPR036162">
    <property type="entry name" value="Resolvase-like_N_sf"/>
</dbReference>
<dbReference type="Pfam" id="PF07508">
    <property type="entry name" value="Recombinase"/>
    <property type="match status" value="1"/>
</dbReference>
<dbReference type="SMART" id="SM00857">
    <property type="entry name" value="Resolvase"/>
    <property type="match status" value="1"/>
</dbReference>
<keyword evidence="3" id="KW-0175">Coiled coil</keyword>
<dbReference type="InterPro" id="IPR025827">
    <property type="entry name" value="Zn_ribbon_recom_dom"/>
</dbReference>
<feature type="compositionally biased region" description="Basic and acidic residues" evidence="4">
    <location>
        <begin position="157"/>
        <end position="166"/>
    </location>
</feature>